<keyword evidence="2" id="KW-1185">Reference proteome</keyword>
<proteinExistence type="predicted"/>
<accession>A0ABY5VVV7</accession>
<evidence type="ECO:0008006" key="3">
    <source>
        <dbReference type="Google" id="ProtNLM"/>
    </source>
</evidence>
<reference evidence="1" key="2">
    <citation type="submission" date="2022-09" db="EMBL/GenBank/DDBJ databases">
        <title>Biosynthetic gene clusters of Dactylosporangioum fulvum.</title>
        <authorList>
            <person name="Caradec T."/>
        </authorList>
    </citation>
    <scope>NUCLEOTIDE SEQUENCE</scope>
    <source>
        <strain evidence="1">NRRL B-16292</strain>
    </source>
</reference>
<protein>
    <recommendedName>
        <fullName evidence="3">BON domain-containing protein</fullName>
    </recommendedName>
</protein>
<gene>
    <name evidence="1" type="ORF">Dfulv_40310</name>
</gene>
<organism evidence="1 2">
    <name type="scientific">Dactylosporangium fulvum</name>
    <dbReference type="NCBI Taxonomy" id="53359"/>
    <lineage>
        <taxon>Bacteria</taxon>
        <taxon>Bacillati</taxon>
        <taxon>Actinomycetota</taxon>
        <taxon>Actinomycetes</taxon>
        <taxon>Micromonosporales</taxon>
        <taxon>Micromonosporaceae</taxon>
        <taxon>Dactylosporangium</taxon>
    </lineage>
</organism>
<reference evidence="1" key="1">
    <citation type="submission" date="2021-04" db="EMBL/GenBank/DDBJ databases">
        <authorList>
            <person name="Hartkoorn R.C."/>
            <person name="Beaudoing E."/>
            <person name="Hot D."/>
        </authorList>
    </citation>
    <scope>NUCLEOTIDE SEQUENCE</scope>
    <source>
        <strain evidence="1">NRRL B-16292</strain>
    </source>
</reference>
<dbReference type="RefSeq" id="WP_259859069.1">
    <property type="nucleotide sequence ID" value="NZ_BAAAST010000002.1"/>
</dbReference>
<evidence type="ECO:0000313" key="2">
    <source>
        <dbReference type="Proteomes" id="UP001059617"/>
    </source>
</evidence>
<sequence>MTVDQYVESELQHLLAEDERIAEQGIRFVRTEGGISLVGEVESAERRDLICQVVTEAFPELPVRCNIGLTRVHEPEEVEEL</sequence>
<dbReference type="EMBL" id="CP073720">
    <property type="protein sequence ID" value="UWP81305.1"/>
    <property type="molecule type" value="Genomic_DNA"/>
</dbReference>
<dbReference type="Proteomes" id="UP001059617">
    <property type="component" value="Chromosome"/>
</dbReference>
<evidence type="ECO:0000313" key="1">
    <source>
        <dbReference type="EMBL" id="UWP81305.1"/>
    </source>
</evidence>
<name>A0ABY5VVV7_9ACTN</name>